<feature type="chain" id="PRO_5045112819" description="Lipoprotein" evidence="2">
    <location>
        <begin position="31"/>
        <end position="159"/>
    </location>
</feature>
<dbReference type="RefSeq" id="WP_326567297.1">
    <property type="nucleotide sequence ID" value="NZ_CP142149.1"/>
</dbReference>
<dbReference type="PANTHER" id="PTHR39335">
    <property type="entry name" value="BLL4220 PROTEIN"/>
    <property type="match status" value="1"/>
</dbReference>
<dbReference type="PANTHER" id="PTHR39335:SF1">
    <property type="entry name" value="BLL4220 PROTEIN"/>
    <property type="match status" value="1"/>
</dbReference>
<proteinExistence type="predicted"/>
<sequence length="159" mass="15986">MRVSIVLAGAVLLGTLAACGSPSTSGSASAPDGSAPSAPTSSDDVKIGDSSLGPILTDGSGRTLYAFADDISGTSTCGADCLATWPALTGAKDFHAGAGTDQKLLTATERTPGVEQAKYGKWPLYYYVGDQGPGDVDGQGVDNLWFAVGADGKLIKKTP</sequence>
<accession>A0ABZ1I498</accession>
<feature type="region of interest" description="Disordered" evidence="1">
    <location>
        <begin position="24"/>
        <end position="53"/>
    </location>
</feature>
<dbReference type="Proteomes" id="UP001330812">
    <property type="component" value="Chromosome"/>
</dbReference>
<evidence type="ECO:0000313" key="4">
    <source>
        <dbReference type="Proteomes" id="UP001330812"/>
    </source>
</evidence>
<evidence type="ECO:0008006" key="5">
    <source>
        <dbReference type="Google" id="ProtNLM"/>
    </source>
</evidence>
<gene>
    <name evidence="3" type="ORF">VSH64_36480</name>
</gene>
<evidence type="ECO:0000256" key="2">
    <source>
        <dbReference type="SAM" id="SignalP"/>
    </source>
</evidence>
<protein>
    <recommendedName>
        <fullName evidence="5">Lipoprotein</fullName>
    </recommendedName>
</protein>
<organism evidence="3 4">
    <name type="scientific">Amycolatopsis rhabdoformis</name>
    <dbReference type="NCBI Taxonomy" id="1448059"/>
    <lineage>
        <taxon>Bacteria</taxon>
        <taxon>Bacillati</taxon>
        <taxon>Actinomycetota</taxon>
        <taxon>Actinomycetes</taxon>
        <taxon>Pseudonocardiales</taxon>
        <taxon>Pseudonocardiaceae</taxon>
        <taxon>Amycolatopsis</taxon>
    </lineage>
</organism>
<feature type="signal peptide" evidence="2">
    <location>
        <begin position="1"/>
        <end position="30"/>
    </location>
</feature>
<evidence type="ECO:0000313" key="3">
    <source>
        <dbReference type="EMBL" id="WSE28294.1"/>
    </source>
</evidence>
<dbReference type="Pfam" id="PF03640">
    <property type="entry name" value="Lipoprotein_15"/>
    <property type="match status" value="2"/>
</dbReference>
<dbReference type="PROSITE" id="PS51257">
    <property type="entry name" value="PROKAR_LIPOPROTEIN"/>
    <property type="match status" value="1"/>
</dbReference>
<keyword evidence="4" id="KW-1185">Reference proteome</keyword>
<dbReference type="EMBL" id="CP142149">
    <property type="protein sequence ID" value="WSE28294.1"/>
    <property type="molecule type" value="Genomic_DNA"/>
</dbReference>
<evidence type="ECO:0000256" key="1">
    <source>
        <dbReference type="SAM" id="MobiDB-lite"/>
    </source>
</evidence>
<feature type="compositionally biased region" description="Low complexity" evidence="1">
    <location>
        <begin position="24"/>
        <end position="42"/>
    </location>
</feature>
<name>A0ABZ1I498_9PSEU</name>
<reference evidence="3 4" key="1">
    <citation type="journal article" date="2015" name="Int. J. Syst. Evol. Microbiol.">
        <title>Amycolatopsis rhabdoformis sp. nov., an actinomycete isolated from a tropical forest soil.</title>
        <authorList>
            <person name="Souza W.R."/>
            <person name="Silva R.E."/>
            <person name="Goodfellow M."/>
            <person name="Busarakam K."/>
            <person name="Figueiro F.S."/>
            <person name="Ferreira D."/>
            <person name="Rodrigues-Filho E."/>
            <person name="Moraes L.A.B."/>
            <person name="Zucchi T.D."/>
        </authorList>
    </citation>
    <scope>NUCLEOTIDE SEQUENCE [LARGE SCALE GENOMIC DNA]</scope>
    <source>
        <strain evidence="3 4">NCIMB 14900</strain>
    </source>
</reference>
<keyword evidence="2" id="KW-0732">Signal</keyword>
<dbReference type="InterPro" id="IPR005297">
    <property type="entry name" value="Lipoprotein_repeat"/>
</dbReference>